<comment type="caution">
    <text evidence="3">The sequence shown here is derived from an EMBL/GenBank/DDBJ whole genome shotgun (WGS) entry which is preliminary data.</text>
</comment>
<dbReference type="AlphaFoldDB" id="A0A6A3EWF9"/>
<evidence type="ECO:0000313" key="14">
    <source>
        <dbReference type="Proteomes" id="UP000440367"/>
    </source>
</evidence>
<evidence type="ECO:0000313" key="3">
    <source>
        <dbReference type="EMBL" id="KAE8936993.1"/>
    </source>
</evidence>
<feature type="signal peptide" evidence="2">
    <location>
        <begin position="1"/>
        <end position="24"/>
    </location>
</feature>
<dbReference type="EMBL" id="QXGA01000894">
    <property type="protein sequence ID" value="KAE9136688.1"/>
    <property type="molecule type" value="Genomic_DNA"/>
</dbReference>
<evidence type="ECO:0000256" key="2">
    <source>
        <dbReference type="SAM" id="SignalP"/>
    </source>
</evidence>
<evidence type="ECO:0000313" key="6">
    <source>
        <dbReference type="EMBL" id="KAE9100199.1"/>
    </source>
</evidence>
<dbReference type="Proteomes" id="UP000440732">
    <property type="component" value="Unassembled WGS sequence"/>
</dbReference>
<evidence type="ECO:0000313" key="13">
    <source>
        <dbReference type="Proteomes" id="UP000437068"/>
    </source>
</evidence>
<protein>
    <recommendedName>
        <fullName evidence="19">RxLR effector protein</fullName>
    </recommendedName>
</protein>
<feature type="region of interest" description="Disordered" evidence="1">
    <location>
        <begin position="20"/>
        <end position="60"/>
    </location>
</feature>
<evidence type="ECO:0000313" key="16">
    <source>
        <dbReference type="Proteomes" id="UP000441208"/>
    </source>
</evidence>
<sequence>MQISALHLAALLLTGAIDSGKHSADDEDEFTGESTSAAGAIAGAGRGHPQAVSARQKQSD</sequence>
<organism evidence="3 11">
    <name type="scientific">Phytophthora fragariae</name>
    <dbReference type="NCBI Taxonomy" id="53985"/>
    <lineage>
        <taxon>Eukaryota</taxon>
        <taxon>Sar</taxon>
        <taxon>Stramenopiles</taxon>
        <taxon>Oomycota</taxon>
        <taxon>Peronosporomycetes</taxon>
        <taxon>Peronosporales</taxon>
        <taxon>Peronosporaceae</taxon>
        <taxon>Phytophthora</taxon>
    </lineage>
</organism>
<dbReference type="EMBL" id="QXFZ01000978">
    <property type="protein sequence ID" value="KAE9099813.1"/>
    <property type="molecule type" value="Genomic_DNA"/>
</dbReference>
<evidence type="ECO:0000313" key="4">
    <source>
        <dbReference type="EMBL" id="KAE9002214.1"/>
    </source>
</evidence>
<dbReference type="Proteomes" id="UP000441208">
    <property type="component" value="Unassembled WGS sequence"/>
</dbReference>
<keyword evidence="12" id="KW-1185">Reference proteome</keyword>
<dbReference type="Proteomes" id="UP000437068">
    <property type="component" value="Unassembled WGS sequence"/>
</dbReference>
<evidence type="ECO:0000256" key="1">
    <source>
        <dbReference type="SAM" id="MobiDB-lite"/>
    </source>
</evidence>
<evidence type="ECO:0000313" key="18">
    <source>
        <dbReference type="Proteomes" id="UP000488956"/>
    </source>
</evidence>
<evidence type="ECO:0000313" key="7">
    <source>
        <dbReference type="EMBL" id="KAE9136688.1"/>
    </source>
</evidence>
<evidence type="ECO:0000313" key="9">
    <source>
        <dbReference type="EMBL" id="KAE9222284.1"/>
    </source>
</evidence>
<evidence type="ECO:0000313" key="5">
    <source>
        <dbReference type="EMBL" id="KAE9099813.1"/>
    </source>
</evidence>
<dbReference type="Proteomes" id="UP000440367">
    <property type="component" value="Unassembled WGS sequence"/>
</dbReference>
<feature type="chain" id="PRO_5036163742" description="RxLR effector protein" evidence="2">
    <location>
        <begin position="25"/>
        <end position="60"/>
    </location>
</feature>
<dbReference type="Proteomes" id="UP000460718">
    <property type="component" value="Unassembled WGS sequence"/>
</dbReference>
<dbReference type="EMBL" id="QXFX01000945">
    <property type="protein sequence ID" value="KAE9100199.1"/>
    <property type="molecule type" value="Genomic_DNA"/>
</dbReference>
<gene>
    <name evidence="10" type="ORF">PF001_g13502</name>
    <name evidence="9" type="ORF">PF002_g15318</name>
    <name evidence="8" type="ORF">PF005_g14043</name>
    <name evidence="7" type="ORF">PF006_g14326</name>
    <name evidence="5" type="ORF">PF007_g15741</name>
    <name evidence="3" type="ORF">PF009_g13100</name>
    <name evidence="6" type="ORF">PF010_g14899</name>
    <name evidence="4" type="ORF">PF011_g13411</name>
</gene>
<name>A0A6A3EWF9_9STRA</name>
<accession>A0A6A3EWF9</accession>
<evidence type="ECO:0000313" key="8">
    <source>
        <dbReference type="EMBL" id="KAE9203768.1"/>
    </source>
</evidence>
<dbReference type="EMBL" id="QXGB01000810">
    <property type="protein sequence ID" value="KAE9203768.1"/>
    <property type="molecule type" value="Genomic_DNA"/>
</dbReference>
<dbReference type="Proteomes" id="UP000433483">
    <property type="component" value="Unassembled WGS sequence"/>
</dbReference>
<dbReference type="Proteomes" id="UP000488956">
    <property type="component" value="Unassembled WGS sequence"/>
</dbReference>
<evidence type="ECO:0000313" key="15">
    <source>
        <dbReference type="Proteomes" id="UP000440732"/>
    </source>
</evidence>
<dbReference type="EMBL" id="QXGF01000672">
    <property type="protein sequence ID" value="KAE8936993.1"/>
    <property type="molecule type" value="Genomic_DNA"/>
</dbReference>
<evidence type="ECO:0000313" key="10">
    <source>
        <dbReference type="EMBL" id="KAE9303518.1"/>
    </source>
</evidence>
<dbReference type="Proteomes" id="UP000429523">
    <property type="component" value="Unassembled WGS sequence"/>
</dbReference>
<evidence type="ECO:0000313" key="17">
    <source>
        <dbReference type="Proteomes" id="UP000460718"/>
    </source>
</evidence>
<keyword evidence="2" id="KW-0732">Signal</keyword>
<dbReference type="EMBL" id="QXGE01000799">
    <property type="protein sequence ID" value="KAE9303518.1"/>
    <property type="molecule type" value="Genomic_DNA"/>
</dbReference>
<proteinExistence type="predicted"/>
<evidence type="ECO:0008006" key="19">
    <source>
        <dbReference type="Google" id="ProtNLM"/>
    </source>
</evidence>
<evidence type="ECO:0000313" key="11">
    <source>
        <dbReference type="Proteomes" id="UP000429523"/>
    </source>
</evidence>
<dbReference type="EMBL" id="QXFW01000824">
    <property type="protein sequence ID" value="KAE9002214.1"/>
    <property type="molecule type" value="Genomic_DNA"/>
</dbReference>
<reference evidence="11 12" key="1">
    <citation type="submission" date="2018-08" db="EMBL/GenBank/DDBJ databases">
        <title>Genomic investigation of the strawberry pathogen Phytophthora fragariae indicates pathogenicity is determined by transcriptional variation in three key races.</title>
        <authorList>
            <person name="Adams T.M."/>
            <person name="Armitage A.D."/>
            <person name="Sobczyk M.K."/>
            <person name="Bates H.J."/>
            <person name="Dunwell J.M."/>
            <person name="Nellist C.F."/>
            <person name="Harrison R.J."/>
        </authorList>
    </citation>
    <scope>NUCLEOTIDE SEQUENCE [LARGE SCALE GENOMIC DNA]</scope>
    <source>
        <strain evidence="10 13">A4</strain>
        <strain evidence="9 14">BC-1</strain>
        <strain evidence="8 12">NOV-27</strain>
        <strain evidence="7 15">NOV-5</strain>
        <strain evidence="5 16">NOV-71</strain>
        <strain evidence="3 11">NOV-9</strain>
        <strain evidence="6 18">ONT-3</strain>
        <strain evidence="4 17">SCRP245</strain>
    </source>
</reference>
<evidence type="ECO:0000313" key="12">
    <source>
        <dbReference type="Proteomes" id="UP000433483"/>
    </source>
</evidence>
<dbReference type="EMBL" id="QXGD01000856">
    <property type="protein sequence ID" value="KAE9222284.1"/>
    <property type="molecule type" value="Genomic_DNA"/>
</dbReference>